<evidence type="ECO:0000313" key="2">
    <source>
        <dbReference type="EMBL" id="KAF2561213.1"/>
    </source>
</evidence>
<proteinExistence type="predicted"/>
<accession>A0A8S9KZ23</accession>
<dbReference type="EMBL" id="QGKY02001250">
    <property type="protein sequence ID" value="KAF2561213.1"/>
    <property type="molecule type" value="Genomic_DNA"/>
</dbReference>
<dbReference type="AlphaFoldDB" id="A0A8S9KZ23"/>
<gene>
    <name evidence="3" type="ORF">F2Q68_00008312</name>
    <name evidence="2" type="ORF">F2Q70_00015218</name>
</gene>
<evidence type="ECO:0000313" key="3">
    <source>
        <dbReference type="EMBL" id="KAF2599559.1"/>
    </source>
</evidence>
<protein>
    <submittedName>
        <fullName evidence="3">Uncharacterized protein</fullName>
    </submittedName>
</protein>
<feature type="region of interest" description="Disordered" evidence="1">
    <location>
        <begin position="47"/>
        <end position="98"/>
    </location>
</feature>
<sequence>MLEDRRFSKLHLNFQTFSRSDNHPGDDMPGAVAVSTKPSDMILHHASEKKATSDSGWIVEDSDAAPPQPTDATVLVGSSTRMDPPTENVPEGMKPRIT</sequence>
<organism evidence="3 4">
    <name type="scientific">Brassica cretica</name>
    <name type="common">Mustard</name>
    <dbReference type="NCBI Taxonomy" id="69181"/>
    <lineage>
        <taxon>Eukaryota</taxon>
        <taxon>Viridiplantae</taxon>
        <taxon>Streptophyta</taxon>
        <taxon>Embryophyta</taxon>
        <taxon>Tracheophyta</taxon>
        <taxon>Spermatophyta</taxon>
        <taxon>Magnoliopsida</taxon>
        <taxon>eudicotyledons</taxon>
        <taxon>Gunneridae</taxon>
        <taxon>Pentapetalae</taxon>
        <taxon>rosids</taxon>
        <taxon>malvids</taxon>
        <taxon>Brassicales</taxon>
        <taxon>Brassicaceae</taxon>
        <taxon>Brassiceae</taxon>
        <taxon>Brassica</taxon>
    </lineage>
</organism>
<evidence type="ECO:0000313" key="4">
    <source>
        <dbReference type="Proteomes" id="UP000712281"/>
    </source>
</evidence>
<comment type="caution">
    <text evidence="3">The sequence shown here is derived from an EMBL/GenBank/DDBJ whole genome shotgun (WGS) entry which is preliminary data.</text>
</comment>
<reference evidence="3" key="1">
    <citation type="submission" date="2019-12" db="EMBL/GenBank/DDBJ databases">
        <title>Genome sequencing and annotation of Brassica cretica.</title>
        <authorList>
            <person name="Studholme D.J."/>
            <person name="Sarris P.F."/>
        </authorList>
    </citation>
    <scope>NUCLEOTIDE SEQUENCE</scope>
    <source>
        <strain evidence="3">PFS-001/15</strain>
        <strain evidence="2">PFS-102/07</strain>
        <tissue evidence="3">Leaf</tissue>
    </source>
</reference>
<dbReference type="EMBL" id="QGKW02000717">
    <property type="protein sequence ID" value="KAF2599559.1"/>
    <property type="molecule type" value="Genomic_DNA"/>
</dbReference>
<name>A0A8S9KZ23_BRACR</name>
<dbReference type="Proteomes" id="UP000712281">
    <property type="component" value="Unassembled WGS sequence"/>
</dbReference>
<evidence type="ECO:0000256" key="1">
    <source>
        <dbReference type="SAM" id="MobiDB-lite"/>
    </source>
</evidence>